<comment type="catalytic activity">
    <reaction evidence="9">
        <text>(sulfur carrier)-H + L-cysteine = (sulfur carrier)-SH + L-alanine</text>
        <dbReference type="Rhea" id="RHEA:43892"/>
        <dbReference type="Rhea" id="RHEA-COMP:14737"/>
        <dbReference type="Rhea" id="RHEA-COMP:14739"/>
        <dbReference type="ChEBI" id="CHEBI:29917"/>
        <dbReference type="ChEBI" id="CHEBI:35235"/>
        <dbReference type="ChEBI" id="CHEBI:57972"/>
        <dbReference type="ChEBI" id="CHEBI:64428"/>
        <dbReference type="EC" id="2.8.1.7"/>
    </reaction>
</comment>
<dbReference type="Proteomes" id="UP000053557">
    <property type="component" value="Unassembled WGS sequence"/>
</dbReference>
<dbReference type="GO" id="GO:0051536">
    <property type="term" value="F:iron-sulfur cluster binding"/>
    <property type="evidence" value="ECO:0007669"/>
    <property type="project" value="UniProtKB-KW"/>
</dbReference>
<accession>A0A101XTK8</accession>
<evidence type="ECO:0000256" key="6">
    <source>
        <dbReference type="ARBA" id="ARBA00022898"/>
    </source>
</evidence>
<dbReference type="Pfam" id="PF00266">
    <property type="entry name" value="Aminotran_5"/>
    <property type="match status" value="1"/>
</dbReference>
<keyword evidence="4" id="KW-0808">Transferase</keyword>
<evidence type="ECO:0000256" key="2">
    <source>
        <dbReference type="ARBA" id="ARBA00006490"/>
    </source>
</evidence>
<dbReference type="SUPFAM" id="SSF53383">
    <property type="entry name" value="PLP-dependent transferases"/>
    <property type="match status" value="1"/>
</dbReference>
<dbReference type="InterPro" id="IPR000192">
    <property type="entry name" value="Aminotrans_V_dom"/>
</dbReference>
<keyword evidence="7" id="KW-0408">Iron</keyword>
<dbReference type="GO" id="GO:0046872">
    <property type="term" value="F:metal ion binding"/>
    <property type="evidence" value="ECO:0007669"/>
    <property type="project" value="UniProtKB-KW"/>
</dbReference>
<keyword evidence="8" id="KW-0411">Iron-sulfur</keyword>
<dbReference type="PIRSF" id="PIRSF005572">
    <property type="entry name" value="NifS"/>
    <property type="match status" value="1"/>
</dbReference>
<evidence type="ECO:0000313" key="13">
    <source>
        <dbReference type="Proteomes" id="UP000053557"/>
    </source>
</evidence>
<evidence type="ECO:0000256" key="4">
    <source>
        <dbReference type="ARBA" id="ARBA00022679"/>
    </source>
</evidence>
<sequence>METAYLDAAATTPLAPEVRQTIMKSLDETSGNPSSLHCKGRASRQTLERARLIMAQTLHCRKDELIFTSGGTEADYLGITGLVAKCKNRHIVSTAYEHHAVLSTLLLMERLGYEVTFVNPRADGLVHAEDVLLAVRDETCLVSVMWVNNETGAIAPIDELGRALRARGISFHVDGVQAAAVTALNLNALPVDAVSFSAHKLFGPVGVGALYVRAGVPFEPLYPQGTQERGRRGGTESVALASGMATAFALQHEHFEARVARIKALSERFVECVSARLDGLLWQLPKIHAPHIVSVRVLGIKADVLLMNLDLRGVYASSGSACSAGSAEPSHVMMALGMSGPEAREVVRFSFSSATTESEVDYAVDEFCKAVKQIRASRLGNEKNGYSEDAKAD</sequence>
<dbReference type="EC" id="2.8.1.7" evidence="3"/>
<evidence type="ECO:0000256" key="7">
    <source>
        <dbReference type="ARBA" id="ARBA00023004"/>
    </source>
</evidence>
<dbReference type="EMBL" id="LPVJ01000005">
    <property type="protein sequence ID" value="KUO97210.1"/>
    <property type="molecule type" value="Genomic_DNA"/>
</dbReference>
<dbReference type="InterPro" id="IPR020578">
    <property type="entry name" value="Aminotrans_V_PyrdxlP_BS"/>
</dbReference>
<evidence type="ECO:0000256" key="10">
    <source>
        <dbReference type="RuleBase" id="RU004504"/>
    </source>
</evidence>
<evidence type="ECO:0000313" key="12">
    <source>
        <dbReference type="EMBL" id="KUO97210.1"/>
    </source>
</evidence>
<dbReference type="Gene3D" id="3.40.640.10">
    <property type="entry name" value="Type I PLP-dependent aspartate aminotransferase-like (Major domain)"/>
    <property type="match status" value="1"/>
</dbReference>
<dbReference type="AlphaFoldDB" id="A0A101XTK8"/>
<evidence type="ECO:0000256" key="1">
    <source>
        <dbReference type="ARBA" id="ARBA00001933"/>
    </source>
</evidence>
<dbReference type="OrthoDB" id="9808002at2"/>
<evidence type="ECO:0000259" key="11">
    <source>
        <dbReference type="Pfam" id="PF00266"/>
    </source>
</evidence>
<dbReference type="RefSeq" id="WP_067711325.1">
    <property type="nucleotide sequence ID" value="NZ_LPVJ01000005.1"/>
</dbReference>
<proteinExistence type="inferred from homology"/>
<dbReference type="InterPro" id="IPR016454">
    <property type="entry name" value="Cysteine_dSase"/>
</dbReference>
<evidence type="ECO:0000256" key="3">
    <source>
        <dbReference type="ARBA" id="ARBA00012239"/>
    </source>
</evidence>
<dbReference type="GO" id="GO:0031071">
    <property type="term" value="F:cysteine desulfurase activity"/>
    <property type="evidence" value="ECO:0007669"/>
    <property type="project" value="UniProtKB-EC"/>
</dbReference>
<dbReference type="InterPro" id="IPR015421">
    <property type="entry name" value="PyrdxlP-dep_Trfase_major"/>
</dbReference>
<evidence type="ECO:0000256" key="5">
    <source>
        <dbReference type="ARBA" id="ARBA00022723"/>
    </source>
</evidence>
<comment type="caution">
    <text evidence="12">The sequence shown here is derived from an EMBL/GenBank/DDBJ whole genome shotgun (WGS) entry which is preliminary data.</text>
</comment>
<dbReference type="Gene3D" id="1.10.260.50">
    <property type="match status" value="1"/>
</dbReference>
<organism evidence="12 13">
    <name type="scientific">Ferroacidibacillus organovorans</name>
    <dbReference type="NCBI Taxonomy" id="1765683"/>
    <lineage>
        <taxon>Bacteria</taxon>
        <taxon>Bacillati</taxon>
        <taxon>Bacillota</taxon>
        <taxon>Bacilli</taxon>
        <taxon>Bacillales</taxon>
        <taxon>Alicyclobacillaceae</taxon>
        <taxon>Ferroacidibacillus</taxon>
    </lineage>
</organism>
<keyword evidence="6" id="KW-0663">Pyridoxal phosphate</keyword>
<keyword evidence="13" id="KW-1185">Reference proteome</keyword>
<evidence type="ECO:0000256" key="8">
    <source>
        <dbReference type="ARBA" id="ARBA00023014"/>
    </source>
</evidence>
<comment type="similarity">
    <text evidence="2">Belongs to the class-V pyridoxal-phosphate-dependent aminotransferase family. NifS/IscS subfamily.</text>
</comment>
<name>A0A101XTK8_9BACL</name>
<comment type="cofactor">
    <cofactor evidence="1 10">
        <name>pyridoxal 5'-phosphate</name>
        <dbReference type="ChEBI" id="CHEBI:597326"/>
    </cofactor>
</comment>
<evidence type="ECO:0000256" key="9">
    <source>
        <dbReference type="ARBA" id="ARBA00050776"/>
    </source>
</evidence>
<gene>
    <name evidence="12" type="ORF">ATW55_09860</name>
</gene>
<protein>
    <recommendedName>
        <fullName evidence="3">cysteine desulfurase</fullName>
        <ecNumber evidence="3">2.8.1.7</ecNumber>
    </recommendedName>
</protein>
<dbReference type="InterPro" id="IPR015422">
    <property type="entry name" value="PyrdxlP-dep_Trfase_small"/>
</dbReference>
<dbReference type="Gene3D" id="3.90.1150.10">
    <property type="entry name" value="Aspartate Aminotransferase, domain 1"/>
    <property type="match status" value="1"/>
</dbReference>
<dbReference type="InterPro" id="IPR015424">
    <property type="entry name" value="PyrdxlP-dep_Trfase"/>
</dbReference>
<dbReference type="PANTHER" id="PTHR11601">
    <property type="entry name" value="CYSTEINE DESULFURYLASE FAMILY MEMBER"/>
    <property type="match status" value="1"/>
</dbReference>
<reference evidence="12 13" key="1">
    <citation type="submission" date="2015-12" db="EMBL/GenBank/DDBJ databases">
        <title>Draft genome sequence of Acidibacillus ferrooxidans ITV001, isolated from a chalcopyrite acid mine drainage site in Brazil.</title>
        <authorList>
            <person name="Dall'Agnol H."/>
            <person name="Nancucheo I."/>
            <person name="Johnson B."/>
            <person name="Oliveira R."/>
            <person name="Leite L."/>
            <person name="Pylro V."/>
            <person name="Nunes G.L."/>
            <person name="Tzotzos G."/>
            <person name="Fernandes G.R."/>
            <person name="Dutra J."/>
            <person name="Orellana S.C."/>
            <person name="Oliveira G."/>
        </authorList>
    </citation>
    <scope>NUCLEOTIDE SEQUENCE [LARGE SCALE GENOMIC DNA]</scope>
    <source>
        <strain evidence="13">ITV01</strain>
    </source>
</reference>
<dbReference type="PANTHER" id="PTHR11601:SF34">
    <property type="entry name" value="CYSTEINE DESULFURASE"/>
    <property type="match status" value="1"/>
</dbReference>
<feature type="domain" description="Aminotransferase class V" evidence="11">
    <location>
        <begin position="5"/>
        <end position="362"/>
    </location>
</feature>
<keyword evidence="5" id="KW-0479">Metal-binding</keyword>
<dbReference type="PROSITE" id="PS00595">
    <property type="entry name" value="AA_TRANSFER_CLASS_5"/>
    <property type="match status" value="1"/>
</dbReference>